<sequence length="129" mass="13333">MALAVVVFGIVVMHHVADVEHSPEAPAYNVTTAATSAVATSESAGPHQDAASRSGFTERDGHDSALLHLCLAVVTVVAGALLGRHAVLRRAWDAVSGAAQGGLAYRVQVHGPVLPHGTALLLRLCVMRT</sequence>
<keyword evidence="1" id="KW-1133">Transmembrane helix</keyword>
<reference evidence="2 3" key="1">
    <citation type="submission" date="2018-03" db="EMBL/GenBank/DDBJ databases">
        <title>Genomic Encyclopedia of Archaeal and Bacterial Type Strains, Phase II (KMG-II): from individual species to whole genera.</title>
        <authorList>
            <person name="Goeker M."/>
        </authorList>
    </citation>
    <scope>NUCLEOTIDE SEQUENCE [LARGE SCALE GENOMIC DNA]</scope>
    <source>
        <strain evidence="2 3">DSM 45211</strain>
    </source>
</reference>
<gene>
    <name evidence="2" type="ORF">CLV30_12925</name>
</gene>
<proteinExistence type="predicted"/>
<keyword evidence="3" id="KW-1185">Reference proteome</keyword>
<feature type="transmembrane region" description="Helical" evidence="1">
    <location>
        <begin position="65"/>
        <end position="83"/>
    </location>
</feature>
<name>A0A2P8DEA1_9ACTN</name>
<dbReference type="Proteomes" id="UP000243528">
    <property type="component" value="Unassembled WGS sequence"/>
</dbReference>
<evidence type="ECO:0000313" key="3">
    <source>
        <dbReference type="Proteomes" id="UP000243528"/>
    </source>
</evidence>
<accession>A0A2P8DEA1</accession>
<comment type="caution">
    <text evidence="2">The sequence shown here is derived from an EMBL/GenBank/DDBJ whole genome shotgun (WGS) entry which is preliminary data.</text>
</comment>
<dbReference type="EMBL" id="PYGE01000029">
    <property type="protein sequence ID" value="PSK95556.1"/>
    <property type="molecule type" value="Genomic_DNA"/>
</dbReference>
<evidence type="ECO:0000313" key="2">
    <source>
        <dbReference type="EMBL" id="PSK95556.1"/>
    </source>
</evidence>
<keyword evidence="1" id="KW-0812">Transmembrane</keyword>
<protein>
    <submittedName>
        <fullName evidence="2">Uncharacterized protein</fullName>
    </submittedName>
</protein>
<organism evidence="2 3">
    <name type="scientific">Haloactinopolyspora alba</name>
    <dbReference type="NCBI Taxonomy" id="648780"/>
    <lineage>
        <taxon>Bacteria</taxon>
        <taxon>Bacillati</taxon>
        <taxon>Actinomycetota</taxon>
        <taxon>Actinomycetes</taxon>
        <taxon>Jiangellales</taxon>
        <taxon>Jiangellaceae</taxon>
        <taxon>Haloactinopolyspora</taxon>
    </lineage>
</organism>
<dbReference type="AlphaFoldDB" id="A0A2P8DEA1"/>
<keyword evidence="1" id="KW-0472">Membrane</keyword>
<evidence type="ECO:0000256" key="1">
    <source>
        <dbReference type="SAM" id="Phobius"/>
    </source>
</evidence>